<evidence type="ECO:0000313" key="8">
    <source>
        <dbReference type="EMBL" id="KAL3853463.1"/>
    </source>
</evidence>
<keyword evidence="2" id="KW-0547">Nucleotide-binding</keyword>
<dbReference type="PANTHER" id="PTHR11089:SF30">
    <property type="entry name" value="GUANINE NUCLEOTIDE-BINDING PROTEIN-LIKE 3 HOMOLOG"/>
    <property type="match status" value="1"/>
</dbReference>
<evidence type="ECO:0000256" key="3">
    <source>
        <dbReference type="ARBA" id="ARBA00023054"/>
    </source>
</evidence>
<dbReference type="PANTHER" id="PTHR11089">
    <property type="entry name" value="GTP-BINDING PROTEIN-RELATED"/>
    <property type="match status" value="1"/>
</dbReference>
<dbReference type="SUPFAM" id="SSF52540">
    <property type="entry name" value="P-loop containing nucleoside triphosphate hydrolases"/>
    <property type="match status" value="1"/>
</dbReference>
<dbReference type="Gene3D" id="3.40.50.300">
    <property type="entry name" value="P-loop containing nucleotide triphosphate hydrolases"/>
    <property type="match status" value="1"/>
</dbReference>
<feature type="compositionally biased region" description="Basic residues" evidence="6">
    <location>
        <begin position="656"/>
        <end position="673"/>
    </location>
</feature>
<keyword evidence="5" id="KW-0539">Nucleus</keyword>
<reference evidence="8 9" key="1">
    <citation type="submission" date="2024-11" db="EMBL/GenBank/DDBJ databases">
        <title>Chromosome-level genome assembly of the freshwater bivalve Anodonta woodiana.</title>
        <authorList>
            <person name="Chen X."/>
        </authorList>
    </citation>
    <scope>NUCLEOTIDE SEQUENCE [LARGE SCALE GENOMIC DNA]</scope>
    <source>
        <strain evidence="8">MN2024</strain>
        <tissue evidence="8">Gills</tissue>
    </source>
</reference>
<feature type="domain" description="G" evidence="7">
    <location>
        <begin position="355"/>
        <end position="421"/>
    </location>
</feature>
<evidence type="ECO:0000256" key="5">
    <source>
        <dbReference type="ARBA" id="ARBA00023242"/>
    </source>
</evidence>
<dbReference type="Gene3D" id="1.10.1580.10">
    <property type="match status" value="1"/>
</dbReference>
<keyword evidence="9" id="KW-1185">Reference proteome</keyword>
<dbReference type="InterPro" id="IPR023179">
    <property type="entry name" value="GTP-bd_ortho_bundle_sf"/>
</dbReference>
<dbReference type="EMBL" id="JBJQND010000015">
    <property type="protein sequence ID" value="KAL3853463.1"/>
    <property type="molecule type" value="Genomic_DNA"/>
</dbReference>
<keyword evidence="3" id="KW-0175">Coiled coil</keyword>
<sequence length="706" mass="78310">VKKTKVPVPAQDESLQKSLFSSPMKLYKIPKVAADGVSNGKGACAVTCDTKSTSAQKVTMKPQADNHDQNKCSKHTLAKKMKPSPLTNKGLAIYERLISKETVAYALFLKSVIPVFEASNVQLQGNSPQIHVLQDCLMNLFKDLVCRFIKPAVIVRTHDITALDFNEENIMENEDLNIGTECAETVEALSIRQQEMFYIAVKRYFINACTYMQKKFPLKDEVLTHARVANISLRIEVTFADIRFFLKKCSMLLLKKDGESSSDAQDKLRAQFASYQISSLTETILACDSVDGQWIQMSKMKNSCGDIFYDRCHSKVKISLASADLMQSSQCLGADVLMKLLGNYCRNKDIKTTIRVGVVGFPNTGKSSIINSLKRSKACNVGATPGVTKQMQEVQLDKHIRLLDSPGVVMAKGNSDTSTILKNCVKLETLDDPVTPVEAILKRCSKQQMILHYGIPQYKDVNEFLALLAIRFGRLKKGGVPDVNRAAKAVLQDWNGGKITYFTHPPEQTSLPTHISAELVTQMGKEFQIDDIQKDQEKILESLKPMSSRHMLVESTGQTSVVMEESDIPVEMQNEVKGEEEVDEEMSEEDKSGDEGNGVEKMEEEGIKELANVTVSVPASGNRSRTTSENKSSSRVNSKKVVDPAALEGGLPQLNKAKKKDFKKMKKERRRRDKVAGDLSDALTQAFGSGGIDGQDGEDYNFAEHF</sequence>
<dbReference type="InterPro" id="IPR050755">
    <property type="entry name" value="TRAFAC_YlqF/YawG_RiboMat"/>
</dbReference>
<feature type="compositionally biased region" description="Acidic residues" evidence="6">
    <location>
        <begin position="695"/>
        <end position="706"/>
    </location>
</feature>
<feature type="non-terminal residue" evidence="8">
    <location>
        <position position="1"/>
    </location>
</feature>
<protein>
    <recommendedName>
        <fullName evidence="7">G domain-containing protein</fullName>
    </recommendedName>
</protein>
<dbReference type="AlphaFoldDB" id="A0ABD3UY66"/>
<dbReference type="PRINTS" id="PR00326">
    <property type="entry name" value="GTP1OBG"/>
</dbReference>
<keyword evidence="4" id="KW-0342">GTP-binding</keyword>
<evidence type="ECO:0000259" key="7">
    <source>
        <dbReference type="Pfam" id="PF01926"/>
    </source>
</evidence>
<evidence type="ECO:0000256" key="2">
    <source>
        <dbReference type="ARBA" id="ARBA00022741"/>
    </source>
</evidence>
<evidence type="ECO:0000313" key="9">
    <source>
        <dbReference type="Proteomes" id="UP001634394"/>
    </source>
</evidence>
<evidence type="ECO:0000256" key="1">
    <source>
        <dbReference type="ARBA" id="ARBA00004123"/>
    </source>
</evidence>
<accession>A0ABD3UY66</accession>
<dbReference type="FunFam" id="1.10.1580.10:FF:000002">
    <property type="entry name" value="Guanine nucleotide-binding protein-like 3 (nucleolar)-like"/>
    <property type="match status" value="1"/>
</dbReference>
<dbReference type="GO" id="GO:0005634">
    <property type="term" value="C:nucleus"/>
    <property type="evidence" value="ECO:0007669"/>
    <property type="project" value="UniProtKB-SubCell"/>
</dbReference>
<dbReference type="InterPro" id="IPR027417">
    <property type="entry name" value="P-loop_NTPase"/>
</dbReference>
<evidence type="ECO:0000256" key="6">
    <source>
        <dbReference type="SAM" id="MobiDB-lite"/>
    </source>
</evidence>
<evidence type="ECO:0000256" key="4">
    <source>
        <dbReference type="ARBA" id="ARBA00023134"/>
    </source>
</evidence>
<proteinExistence type="predicted"/>
<name>A0ABD3UY66_SINWO</name>
<dbReference type="Pfam" id="PF01926">
    <property type="entry name" value="MMR_HSR1"/>
    <property type="match status" value="1"/>
</dbReference>
<feature type="compositionally biased region" description="Polar residues" evidence="6">
    <location>
        <begin position="613"/>
        <end position="627"/>
    </location>
</feature>
<comment type="subcellular location">
    <subcellularLocation>
        <location evidence="1">Nucleus</location>
    </subcellularLocation>
</comment>
<gene>
    <name evidence="8" type="ORF">ACJMK2_016999</name>
</gene>
<feature type="region of interest" description="Disordered" evidence="6">
    <location>
        <begin position="574"/>
        <end position="706"/>
    </location>
</feature>
<dbReference type="GO" id="GO:0005525">
    <property type="term" value="F:GTP binding"/>
    <property type="evidence" value="ECO:0007669"/>
    <property type="project" value="UniProtKB-KW"/>
</dbReference>
<dbReference type="Proteomes" id="UP001634394">
    <property type="component" value="Unassembled WGS sequence"/>
</dbReference>
<feature type="compositionally biased region" description="Basic and acidic residues" evidence="6">
    <location>
        <begin position="589"/>
        <end position="608"/>
    </location>
</feature>
<dbReference type="InterPro" id="IPR006073">
    <property type="entry name" value="GTP-bd"/>
</dbReference>
<organism evidence="8 9">
    <name type="scientific">Sinanodonta woodiana</name>
    <name type="common">Chinese pond mussel</name>
    <name type="synonym">Anodonta woodiana</name>
    <dbReference type="NCBI Taxonomy" id="1069815"/>
    <lineage>
        <taxon>Eukaryota</taxon>
        <taxon>Metazoa</taxon>
        <taxon>Spiralia</taxon>
        <taxon>Lophotrochozoa</taxon>
        <taxon>Mollusca</taxon>
        <taxon>Bivalvia</taxon>
        <taxon>Autobranchia</taxon>
        <taxon>Heteroconchia</taxon>
        <taxon>Palaeoheterodonta</taxon>
        <taxon>Unionida</taxon>
        <taxon>Unionoidea</taxon>
        <taxon>Unionidae</taxon>
        <taxon>Unioninae</taxon>
        <taxon>Sinanodonta</taxon>
    </lineage>
</organism>
<comment type="caution">
    <text evidence="8">The sequence shown here is derived from an EMBL/GenBank/DDBJ whole genome shotgun (WGS) entry which is preliminary data.</text>
</comment>